<keyword evidence="11" id="KW-1185">Reference proteome</keyword>
<dbReference type="PANTHER" id="PTHR39342">
    <property type="entry name" value="UPF0283 MEMBRANE PROTEIN YCJF"/>
    <property type="match status" value="1"/>
</dbReference>
<evidence type="ECO:0000256" key="6">
    <source>
        <dbReference type="ARBA" id="ARBA00022989"/>
    </source>
</evidence>
<protein>
    <submittedName>
        <fullName evidence="10">TIGR01620 family protein</fullName>
    </submittedName>
</protein>
<dbReference type="PANTHER" id="PTHR39342:SF1">
    <property type="entry name" value="UPF0283 MEMBRANE PROTEIN YCJF"/>
    <property type="match status" value="1"/>
</dbReference>
<dbReference type="RefSeq" id="WP_220227135.1">
    <property type="nucleotide sequence ID" value="NZ_JAICBX010000001.1"/>
</dbReference>
<reference evidence="10" key="1">
    <citation type="submission" date="2021-08" db="EMBL/GenBank/DDBJ databases">
        <title>Hoeflea bacterium WL0058 sp. nov., isolated from the sediment.</title>
        <authorList>
            <person name="Wang L."/>
            <person name="Zhang D."/>
        </authorList>
    </citation>
    <scope>NUCLEOTIDE SEQUENCE</scope>
    <source>
        <strain evidence="10">WL0058</strain>
    </source>
</reference>
<feature type="transmembrane region" description="Helical" evidence="9">
    <location>
        <begin position="79"/>
        <end position="97"/>
    </location>
</feature>
<evidence type="ECO:0000256" key="7">
    <source>
        <dbReference type="ARBA" id="ARBA00023136"/>
    </source>
</evidence>
<dbReference type="InterPro" id="IPR021147">
    <property type="entry name" value="DUF697"/>
</dbReference>
<dbReference type="NCBIfam" id="TIGR01620">
    <property type="entry name" value="hyp_HI0043"/>
    <property type="match status" value="1"/>
</dbReference>
<keyword evidence="5 9" id="KW-0812">Transmembrane</keyword>
<keyword evidence="6 9" id="KW-1133">Transmembrane helix</keyword>
<evidence type="ECO:0000256" key="8">
    <source>
        <dbReference type="SAM" id="MobiDB-lite"/>
    </source>
</evidence>
<evidence type="ECO:0000256" key="9">
    <source>
        <dbReference type="SAM" id="Phobius"/>
    </source>
</evidence>
<dbReference type="AlphaFoldDB" id="A0AAE2ZH12"/>
<comment type="similarity">
    <text evidence="2">Belongs to the UPF0283 family.</text>
</comment>
<evidence type="ECO:0000256" key="3">
    <source>
        <dbReference type="ARBA" id="ARBA00022475"/>
    </source>
</evidence>
<evidence type="ECO:0000256" key="4">
    <source>
        <dbReference type="ARBA" id="ARBA00022519"/>
    </source>
</evidence>
<comment type="subcellular location">
    <subcellularLocation>
        <location evidence="1">Cell inner membrane</location>
        <topology evidence="1">Multi-pass membrane protein</topology>
    </subcellularLocation>
</comment>
<comment type="caution">
    <text evidence="10">The sequence shown here is derived from an EMBL/GenBank/DDBJ whole genome shotgun (WGS) entry which is preliminary data.</text>
</comment>
<evidence type="ECO:0000313" key="11">
    <source>
        <dbReference type="Proteomes" id="UP001196509"/>
    </source>
</evidence>
<evidence type="ECO:0000256" key="2">
    <source>
        <dbReference type="ARBA" id="ARBA00008255"/>
    </source>
</evidence>
<feature type="compositionally biased region" description="Basic and acidic residues" evidence="8">
    <location>
        <begin position="14"/>
        <end position="29"/>
    </location>
</feature>
<keyword evidence="3" id="KW-1003">Cell membrane</keyword>
<keyword evidence="4" id="KW-0997">Cell inner membrane</keyword>
<organism evidence="10 11">
    <name type="scientific">Flavimaribacter sediminis</name>
    <dbReference type="NCBI Taxonomy" id="2865987"/>
    <lineage>
        <taxon>Bacteria</taxon>
        <taxon>Pseudomonadati</taxon>
        <taxon>Pseudomonadota</taxon>
        <taxon>Alphaproteobacteria</taxon>
        <taxon>Hyphomicrobiales</taxon>
        <taxon>Rhizobiaceae</taxon>
        <taxon>Flavimaribacter</taxon>
    </lineage>
</organism>
<dbReference type="GO" id="GO:0005886">
    <property type="term" value="C:plasma membrane"/>
    <property type="evidence" value="ECO:0007669"/>
    <property type="project" value="UniProtKB-SubCell"/>
</dbReference>
<dbReference type="EMBL" id="JAICBX010000001">
    <property type="protein sequence ID" value="MBW8636454.1"/>
    <property type="molecule type" value="Genomic_DNA"/>
</dbReference>
<proteinExistence type="inferred from homology"/>
<feature type="transmembrane region" description="Helical" evidence="9">
    <location>
        <begin position="109"/>
        <end position="130"/>
    </location>
</feature>
<gene>
    <name evidence="10" type="ORF">K1W69_04565</name>
</gene>
<dbReference type="Proteomes" id="UP001196509">
    <property type="component" value="Unassembled WGS sequence"/>
</dbReference>
<evidence type="ECO:0000256" key="1">
    <source>
        <dbReference type="ARBA" id="ARBA00004429"/>
    </source>
</evidence>
<name>A0AAE2ZH12_9HYPH</name>
<sequence>MTRESARKPAAYRIAEDEPAEAKTKERGRAPSSYEVAIVDEMEDPFLNEDPDAIDADAVDSLTPEPAKTPERRWSFRKTALSAFGLLFSLALALWIDNLIRALFERAEWLGWVATGLTVIGLFSLAMIVLREALAIARLNSVHRLRQDAEAARADPRPAKARAVLKGLIGTFEKRPETARSRERLKELDDDIIDAPYLMELAESELLGPIDREARAMILAASKRVSIVTAISPRALVDVGYVLFESIRLIRTLAYLYGARPGTLGLLRLSRDVVGHLAVTGSIAVGDSLVQQVVGHGVASRLSARLGEGVINGLLTARIGIAAMDLCRPMRFHAVKRPGIGDFLADLTRQAAGSRSSTDKQS</sequence>
<dbReference type="InterPro" id="IPR006507">
    <property type="entry name" value="UPF0283"/>
</dbReference>
<dbReference type="Pfam" id="PF05128">
    <property type="entry name" value="DUF697"/>
    <property type="match status" value="1"/>
</dbReference>
<feature type="region of interest" description="Disordered" evidence="8">
    <location>
        <begin position="1"/>
        <end position="31"/>
    </location>
</feature>
<keyword evidence="7 9" id="KW-0472">Membrane</keyword>
<evidence type="ECO:0000313" key="10">
    <source>
        <dbReference type="EMBL" id="MBW8636454.1"/>
    </source>
</evidence>
<evidence type="ECO:0000256" key="5">
    <source>
        <dbReference type="ARBA" id="ARBA00022692"/>
    </source>
</evidence>
<accession>A0AAE2ZH12</accession>